<keyword evidence="2" id="KW-0472">Membrane</keyword>
<keyword evidence="2" id="KW-0812">Transmembrane</keyword>
<feature type="region of interest" description="Disordered" evidence="1">
    <location>
        <begin position="39"/>
        <end position="59"/>
    </location>
</feature>
<dbReference type="GeneID" id="87959268"/>
<evidence type="ECO:0000313" key="4">
    <source>
        <dbReference type="Proteomes" id="UP001329825"/>
    </source>
</evidence>
<gene>
    <name evidence="3" type="ORF">IL334_007138</name>
</gene>
<feature type="compositionally biased region" description="Polar residues" evidence="1">
    <location>
        <begin position="453"/>
        <end position="469"/>
    </location>
</feature>
<dbReference type="Proteomes" id="UP001329825">
    <property type="component" value="Chromosome 10"/>
</dbReference>
<name>A0ABZ1DA39_9TREE</name>
<keyword evidence="4" id="KW-1185">Reference proteome</keyword>
<proteinExistence type="predicted"/>
<feature type="region of interest" description="Disordered" evidence="1">
    <location>
        <begin position="254"/>
        <end position="354"/>
    </location>
</feature>
<keyword evidence="2" id="KW-1133">Transmembrane helix</keyword>
<accession>A0ABZ1DA39</accession>
<reference evidence="3 4" key="1">
    <citation type="submission" date="2024-01" db="EMBL/GenBank/DDBJ databases">
        <title>Comparative genomics of Cryptococcus and Kwoniella reveals pathogenesis evolution and contrasting modes of karyotype evolution via chromosome fusion or intercentromeric recombination.</title>
        <authorList>
            <person name="Coelho M.A."/>
            <person name="David-Palma M."/>
            <person name="Shea T."/>
            <person name="Bowers K."/>
            <person name="McGinley-Smith S."/>
            <person name="Mohammad A.W."/>
            <person name="Gnirke A."/>
            <person name="Yurkov A.M."/>
            <person name="Nowrousian M."/>
            <person name="Sun S."/>
            <person name="Cuomo C.A."/>
            <person name="Heitman J."/>
        </authorList>
    </citation>
    <scope>NUCLEOTIDE SEQUENCE [LARGE SCALE GENOMIC DNA]</scope>
    <source>
        <strain evidence="3">CBS 11374</strain>
    </source>
</reference>
<dbReference type="RefSeq" id="XP_062794883.1">
    <property type="nucleotide sequence ID" value="XM_062938832.1"/>
</dbReference>
<sequence>MAINDTVKIAVIVASPVLFFSLLFLSAYIYRRRRSSGRKGTFRQPEISSPPQNQEKGVVWDPSERERTLPHCHICYVDHRPCGTSRADSQKTLVNNGICDQSRPPLISVLPDCNSTLSQPHFQEKRITIRRLSSNPYLPDEYTKVNSLSSTLGEANPSSDILPYGGGRRSSYVSMTQSFLPGDPEIGCKSLAQENHESDSRRLTAFSGGLAEKDRLSVRRVSVGGHEDVLNLKVKALNTNTAVPPAHSCYFTQHRRSTSTQPPPLPTLDPSSTSTNEAEDLPSPHPFSAASLRRSSFVSHPPMQFPVPHIRRPERASANSSNRQRPETLQIASQHPNSLSPVSIGTSGQSMEHRRRNSLIVPTASPNQAMKSASTSIGSHIPDTASSFGHDPIPPKAQDLNTFHSWQGFRPSEHANVIPRIELPISPTTPSEGRRGTPSAAFAQLNSNNSSSTTLQVTTPNSGLERSPSSCSKITYLAEVVKEEEKRISSIRSSPDNMYPPGDRIVGSRKSMIDSQAPALSPLRLERGLGIHSALGAGMGIGMAVGLGAGEVEVDDGQPRAI</sequence>
<evidence type="ECO:0000313" key="3">
    <source>
        <dbReference type="EMBL" id="WRT70144.1"/>
    </source>
</evidence>
<feature type="transmembrane region" description="Helical" evidence="2">
    <location>
        <begin position="6"/>
        <end position="30"/>
    </location>
</feature>
<evidence type="ECO:0000256" key="1">
    <source>
        <dbReference type="SAM" id="MobiDB-lite"/>
    </source>
</evidence>
<feature type="region of interest" description="Disordered" evidence="1">
    <location>
        <begin position="426"/>
        <end position="469"/>
    </location>
</feature>
<protein>
    <submittedName>
        <fullName evidence="3">Uncharacterized protein</fullName>
    </submittedName>
</protein>
<organism evidence="3 4">
    <name type="scientific">Kwoniella shivajii</name>
    <dbReference type="NCBI Taxonomy" id="564305"/>
    <lineage>
        <taxon>Eukaryota</taxon>
        <taxon>Fungi</taxon>
        <taxon>Dikarya</taxon>
        <taxon>Basidiomycota</taxon>
        <taxon>Agaricomycotina</taxon>
        <taxon>Tremellomycetes</taxon>
        <taxon>Tremellales</taxon>
        <taxon>Cryptococcaceae</taxon>
        <taxon>Kwoniella</taxon>
    </lineage>
</organism>
<feature type="compositionally biased region" description="Polar residues" evidence="1">
    <location>
        <begin position="330"/>
        <end position="350"/>
    </location>
</feature>
<evidence type="ECO:0000256" key="2">
    <source>
        <dbReference type="SAM" id="Phobius"/>
    </source>
</evidence>
<dbReference type="EMBL" id="CP141890">
    <property type="protein sequence ID" value="WRT70144.1"/>
    <property type="molecule type" value="Genomic_DNA"/>
</dbReference>
<feature type="compositionally biased region" description="Polar residues" evidence="1">
    <location>
        <begin position="46"/>
        <end position="55"/>
    </location>
</feature>